<organism evidence="5 6">
    <name type="scientific">Litoribacillus peritrichatus</name>
    <dbReference type="NCBI Taxonomy" id="718191"/>
    <lineage>
        <taxon>Bacteria</taxon>
        <taxon>Pseudomonadati</taxon>
        <taxon>Pseudomonadota</taxon>
        <taxon>Gammaproteobacteria</taxon>
        <taxon>Oceanospirillales</taxon>
        <taxon>Oceanospirillaceae</taxon>
        <taxon>Litoribacillus</taxon>
    </lineage>
</organism>
<dbReference type="EMBL" id="BAABBN010000007">
    <property type="protein sequence ID" value="GAA3928815.1"/>
    <property type="molecule type" value="Genomic_DNA"/>
</dbReference>
<keyword evidence="2" id="KW-0238">DNA-binding</keyword>
<feature type="domain" description="HTH araC/xylS-type" evidence="4">
    <location>
        <begin position="156"/>
        <end position="253"/>
    </location>
</feature>
<comment type="caution">
    <text evidence="5">The sequence shown here is derived from an EMBL/GenBank/DDBJ whole genome shotgun (WGS) entry which is preliminary data.</text>
</comment>
<dbReference type="PROSITE" id="PS00041">
    <property type="entry name" value="HTH_ARAC_FAMILY_1"/>
    <property type="match status" value="1"/>
</dbReference>
<keyword evidence="1" id="KW-0805">Transcription regulation</keyword>
<dbReference type="Gene3D" id="1.10.10.60">
    <property type="entry name" value="Homeodomain-like"/>
    <property type="match status" value="1"/>
</dbReference>
<evidence type="ECO:0000256" key="2">
    <source>
        <dbReference type="ARBA" id="ARBA00023125"/>
    </source>
</evidence>
<dbReference type="Pfam" id="PF12833">
    <property type="entry name" value="HTH_18"/>
    <property type="match status" value="1"/>
</dbReference>
<keyword evidence="6" id="KW-1185">Reference proteome</keyword>
<dbReference type="PANTHER" id="PTHR46796:SF2">
    <property type="entry name" value="TRANSCRIPTIONAL REGULATORY PROTEIN"/>
    <property type="match status" value="1"/>
</dbReference>
<sequence length="263" mass="29691">MSDQNLPSLLYLWDKRTVYIGPLFEPLSLSQGAATLILSLNKPVRFKTETMIEAIECRSLLLPAGFAVTIDTGDALVVNCNLDALGEDFFRLSGNMTHQQDDALYQIQHEADFISQFHRIYSNQLTSDSALKAVNQIFEEHIHHPERPFIPDQRISNVIDVIKATVDDNLSVEDLAQSVNLSVPRLVQLFKQQTGVPIRRYRLWHRLFVAATQMAKGESMTTAAMTAGFTDSSHLSHTFRSMFGMKPSLMLQQPNKIKLLTDQ</sequence>
<reference evidence="6" key="1">
    <citation type="journal article" date="2019" name="Int. J. Syst. Evol. Microbiol.">
        <title>The Global Catalogue of Microorganisms (GCM) 10K type strain sequencing project: providing services to taxonomists for standard genome sequencing and annotation.</title>
        <authorList>
            <consortium name="The Broad Institute Genomics Platform"/>
            <consortium name="The Broad Institute Genome Sequencing Center for Infectious Disease"/>
            <person name="Wu L."/>
            <person name="Ma J."/>
        </authorList>
    </citation>
    <scope>NUCLEOTIDE SEQUENCE [LARGE SCALE GENOMIC DNA]</scope>
    <source>
        <strain evidence="6">JCM 17551</strain>
    </source>
</reference>
<dbReference type="PANTHER" id="PTHR46796">
    <property type="entry name" value="HTH-TYPE TRANSCRIPTIONAL ACTIVATOR RHAS-RELATED"/>
    <property type="match status" value="1"/>
</dbReference>
<name>A0ABP7MRH6_9GAMM</name>
<evidence type="ECO:0000313" key="6">
    <source>
        <dbReference type="Proteomes" id="UP001501565"/>
    </source>
</evidence>
<evidence type="ECO:0000313" key="5">
    <source>
        <dbReference type="EMBL" id="GAA3928815.1"/>
    </source>
</evidence>
<dbReference type="RefSeq" id="WP_344799040.1">
    <property type="nucleotide sequence ID" value="NZ_BAABBN010000007.1"/>
</dbReference>
<dbReference type="Proteomes" id="UP001501565">
    <property type="component" value="Unassembled WGS sequence"/>
</dbReference>
<dbReference type="InterPro" id="IPR018060">
    <property type="entry name" value="HTH_AraC"/>
</dbReference>
<dbReference type="SUPFAM" id="SSF46689">
    <property type="entry name" value="Homeodomain-like"/>
    <property type="match status" value="2"/>
</dbReference>
<dbReference type="InterPro" id="IPR050204">
    <property type="entry name" value="AraC_XylS_family_regulators"/>
</dbReference>
<accession>A0ABP7MRH6</accession>
<evidence type="ECO:0000256" key="1">
    <source>
        <dbReference type="ARBA" id="ARBA00023015"/>
    </source>
</evidence>
<dbReference type="PROSITE" id="PS01124">
    <property type="entry name" value="HTH_ARAC_FAMILY_2"/>
    <property type="match status" value="1"/>
</dbReference>
<gene>
    <name evidence="5" type="ORF">GCM10022277_26670</name>
</gene>
<dbReference type="SMART" id="SM00342">
    <property type="entry name" value="HTH_ARAC"/>
    <property type="match status" value="1"/>
</dbReference>
<evidence type="ECO:0000259" key="4">
    <source>
        <dbReference type="PROSITE" id="PS01124"/>
    </source>
</evidence>
<dbReference type="InterPro" id="IPR018062">
    <property type="entry name" value="HTH_AraC-typ_CS"/>
</dbReference>
<protein>
    <recommendedName>
        <fullName evidence="4">HTH araC/xylS-type domain-containing protein</fullName>
    </recommendedName>
</protein>
<proteinExistence type="predicted"/>
<dbReference type="InterPro" id="IPR009057">
    <property type="entry name" value="Homeodomain-like_sf"/>
</dbReference>
<evidence type="ECO:0000256" key="3">
    <source>
        <dbReference type="ARBA" id="ARBA00023163"/>
    </source>
</evidence>
<keyword evidence="3" id="KW-0804">Transcription</keyword>